<dbReference type="AlphaFoldDB" id="G0MH43"/>
<evidence type="ECO:0000313" key="3">
    <source>
        <dbReference type="Proteomes" id="UP000008068"/>
    </source>
</evidence>
<dbReference type="Proteomes" id="UP000008068">
    <property type="component" value="Unassembled WGS sequence"/>
</dbReference>
<keyword evidence="3" id="KW-1185">Reference proteome</keyword>
<accession>G0MH43</accession>
<name>G0MH43_CAEBE</name>
<feature type="region of interest" description="Disordered" evidence="1">
    <location>
        <begin position="1"/>
        <end position="38"/>
    </location>
</feature>
<dbReference type="InParanoid" id="G0MH43"/>
<gene>
    <name evidence="2" type="ORF">CAEBREN_18150</name>
</gene>
<proteinExistence type="predicted"/>
<dbReference type="EMBL" id="GL379794">
    <property type="protein sequence ID" value="EGT57891.1"/>
    <property type="molecule type" value="Genomic_DNA"/>
</dbReference>
<evidence type="ECO:0000256" key="1">
    <source>
        <dbReference type="SAM" id="MobiDB-lite"/>
    </source>
</evidence>
<organism evidence="3">
    <name type="scientific">Caenorhabditis brenneri</name>
    <name type="common">Nematode worm</name>
    <dbReference type="NCBI Taxonomy" id="135651"/>
    <lineage>
        <taxon>Eukaryota</taxon>
        <taxon>Metazoa</taxon>
        <taxon>Ecdysozoa</taxon>
        <taxon>Nematoda</taxon>
        <taxon>Chromadorea</taxon>
        <taxon>Rhabditida</taxon>
        <taxon>Rhabditina</taxon>
        <taxon>Rhabditomorpha</taxon>
        <taxon>Rhabditoidea</taxon>
        <taxon>Rhabditidae</taxon>
        <taxon>Peloderinae</taxon>
        <taxon>Caenorhabditis</taxon>
    </lineage>
</organism>
<reference evidence="3" key="1">
    <citation type="submission" date="2011-07" db="EMBL/GenBank/DDBJ databases">
        <authorList>
            <consortium name="Caenorhabditis brenneri Sequencing and Analysis Consortium"/>
            <person name="Wilson R.K."/>
        </authorList>
    </citation>
    <scope>NUCLEOTIDE SEQUENCE [LARGE SCALE GENOMIC DNA]</scope>
    <source>
        <strain evidence="3">PB2801</strain>
    </source>
</reference>
<dbReference type="HOGENOM" id="CLU_2656661_0_0_1"/>
<protein>
    <submittedName>
        <fullName evidence="2">Uncharacterized protein</fullName>
    </submittedName>
</protein>
<sequence>MGCYSSTPAMDTLQVPNEHGKKEDSLDQQPRLPGPGHETSCFSCDNSFFQFLRRLWPKSGRVNPIPTILITPPPCN</sequence>
<evidence type="ECO:0000313" key="2">
    <source>
        <dbReference type="EMBL" id="EGT57891.1"/>
    </source>
</evidence>